<dbReference type="Pfam" id="PF09851">
    <property type="entry name" value="SHOCT"/>
    <property type="match status" value="1"/>
</dbReference>
<keyword evidence="1" id="KW-0472">Membrane</keyword>
<keyword evidence="1" id="KW-0812">Transmembrane</keyword>
<evidence type="ECO:0000256" key="1">
    <source>
        <dbReference type="SAM" id="Phobius"/>
    </source>
</evidence>
<protein>
    <submittedName>
        <fullName evidence="3">SHOCT domain-containing protein</fullName>
    </submittedName>
</protein>
<proteinExistence type="predicted"/>
<comment type="caution">
    <text evidence="3">The sequence shown here is derived from an EMBL/GenBank/DDBJ whole genome shotgun (WGS) entry which is preliminary data.</text>
</comment>
<feature type="domain" description="SHOCT" evidence="2">
    <location>
        <begin position="55"/>
        <end position="81"/>
    </location>
</feature>
<evidence type="ECO:0000259" key="2">
    <source>
        <dbReference type="Pfam" id="PF09851"/>
    </source>
</evidence>
<sequence>MMYGWDGIGWGAGAWVAMIVMMLVFWGGVVTVVILLLRRTHPHQGPDPVRPPHFDAERILHERFARGEIDEPEFTARRSALRRQD</sequence>
<gene>
    <name evidence="3" type="ORF">ACFOW9_15810</name>
</gene>
<dbReference type="RefSeq" id="WP_230065716.1">
    <property type="nucleotide sequence ID" value="NZ_BAABLL010000010.1"/>
</dbReference>
<dbReference type="Proteomes" id="UP001595773">
    <property type="component" value="Unassembled WGS sequence"/>
</dbReference>
<name>A0ABV8R3V8_9MICC</name>
<evidence type="ECO:0000313" key="3">
    <source>
        <dbReference type="EMBL" id="MFC4267076.1"/>
    </source>
</evidence>
<organism evidence="3 4">
    <name type="scientific">Arthrobacter cryoconiti</name>
    <dbReference type="NCBI Taxonomy" id="748907"/>
    <lineage>
        <taxon>Bacteria</taxon>
        <taxon>Bacillati</taxon>
        <taxon>Actinomycetota</taxon>
        <taxon>Actinomycetes</taxon>
        <taxon>Micrococcales</taxon>
        <taxon>Micrococcaceae</taxon>
        <taxon>Arthrobacter</taxon>
    </lineage>
</organism>
<keyword evidence="1" id="KW-1133">Transmembrane helix</keyword>
<dbReference type="EMBL" id="JBHSCQ010000022">
    <property type="protein sequence ID" value="MFC4267076.1"/>
    <property type="molecule type" value="Genomic_DNA"/>
</dbReference>
<feature type="transmembrane region" description="Helical" evidence="1">
    <location>
        <begin position="12"/>
        <end position="37"/>
    </location>
</feature>
<keyword evidence="4" id="KW-1185">Reference proteome</keyword>
<reference evidence="4" key="1">
    <citation type="journal article" date="2019" name="Int. J. Syst. Evol. Microbiol.">
        <title>The Global Catalogue of Microorganisms (GCM) 10K type strain sequencing project: providing services to taxonomists for standard genome sequencing and annotation.</title>
        <authorList>
            <consortium name="The Broad Institute Genomics Platform"/>
            <consortium name="The Broad Institute Genome Sequencing Center for Infectious Disease"/>
            <person name="Wu L."/>
            <person name="Ma J."/>
        </authorList>
    </citation>
    <scope>NUCLEOTIDE SEQUENCE [LARGE SCALE GENOMIC DNA]</scope>
    <source>
        <strain evidence="4">CGMCC 1.10698</strain>
    </source>
</reference>
<accession>A0ABV8R3V8</accession>
<dbReference type="InterPro" id="IPR018649">
    <property type="entry name" value="SHOCT"/>
</dbReference>
<evidence type="ECO:0000313" key="4">
    <source>
        <dbReference type="Proteomes" id="UP001595773"/>
    </source>
</evidence>